<dbReference type="SUPFAM" id="SSF53784">
    <property type="entry name" value="Phosphofructokinase"/>
    <property type="match status" value="2"/>
</dbReference>
<dbReference type="GO" id="GO:0005524">
    <property type="term" value="F:ATP binding"/>
    <property type="evidence" value="ECO:0007669"/>
    <property type="project" value="UniProtKB-KW"/>
</dbReference>
<keyword evidence="18" id="KW-1185">Reference proteome</keyword>
<sequence length="1009" mass="109746">MTAPNHYHHRLLPLRSNVSTPAQLPPKLPESIPLAPPLPFQYHDGPTPLLPVSYTCPSSGHLIMTVPIVNGSASVTIHAATKTLLDDTITFYSNVLGLALHSESSDAVFLSNKDQKITIKIVVGSGLSADEVAHKKAALAKRLNIDDWRTSESSVVFRSTNLNRLIATFQLSQLPVQVNPNELYPNEVYTIDPVGTLIGFTACANPLTLVPPVEKYNPVGAESTAVSASVSELSRGDEGVKPRRNIAVMTSGGDAPGMNANVRAVVRAAIFRGCKAYAVMEGYEGLVRGGPEYIKEMTWHDVKGYLSEGGTKIGTARCMAFKERKGRLQGCKHLIEAGIDALIVCGGDGSLTGADLFRSEWPSLIDELRKNGDISEEKYQKHKHLNICGTVGLIDNDMATTDATIGAYSSLDRICKAIDYIDATANSHSRAFVVEVMGRHCGWLALMAGIATSADYILIPEKPSSSQDWQDQMCKIVSKHRAKGKRKSIVIVAEGAITSDLQPISANNVKDVLVDRLGLDTRVTTLGHVQRGGNAVAYDRFLATLQGVEAVKAVLDCTPDTPSPLIAIDENKLVRKPLVEAVKITKSVATAIENKDFDKAMSLRDSEFCEHLSNYMAMNSANHNEPTLPVEKRKKIAIINVGAPAGGMNSAVYSMATYCMSRGHTPYAIHNGFSGLARHESVRSMDWLDIEGWNSIGGSEIGTNRQTPEDTDLGMIAYYFEKYQFDGLIIIGGFEAFLSLEQLEKARPMYPAFRIPIVLIPATISNNVPGTEYSLGADTCLNSLMDYCDVVKQSASSTRDRAFVIEVQGGNSGYIATCTSLISGAQASYVPEEGISLDQLELDIRSLKESFATERGLTKSGKLIIKSTNASKVLSTQVLADIIKYEAGNEFDTKTAVPGHVQQGGLPSPIDRTRAARFAVKAVQFVEDNSDLLADVKYSPDFPSDDKKLKATAVVLGIKSSHLRFSPIRKLYDFETELGRRMPKKIHWATIRDVADQLVGRTRIERPVV</sequence>
<keyword evidence="6 14" id="KW-0808">Transferase</keyword>
<comment type="function">
    <text evidence="14">Catalyzes the phosphorylation of D-fructose 6-phosphate to fructose 1,6-bisphosphate by ATP, the first committing step of glycolysis.</text>
</comment>
<feature type="binding site" evidence="14">
    <location>
        <position position="894"/>
    </location>
    <ligand>
        <name>beta-D-fructose 2,6-bisphosphate</name>
        <dbReference type="ChEBI" id="CHEBI:58579"/>
        <note>allosteric activator; ligand shared between dimeric partners</note>
    </ligand>
</feature>
<dbReference type="GO" id="GO:0046961">
    <property type="term" value="F:proton-transporting ATPase activity, rotational mechanism"/>
    <property type="evidence" value="ECO:0007669"/>
    <property type="project" value="EnsemblFungi"/>
</dbReference>
<feature type="binding site" evidence="14">
    <location>
        <position position="430"/>
    </location>
    <ligand>
        <name>substrate</name>
        <note>ligand shared between dimeric partners</note>
    </ligand>
</feature>
<evidence type="ECO:0000256" key="12">
    <source>
        <dbReference type="ARBA" id="ARBA00023152"/>
    </source>
</evidence>
<comment type="similarity">
    <text evidence="15">Belongs to the phosphofructokinase type A (PFKA) family. ATP-dependent PFK group I subfamily. Eukaryotic two domain clade "E" sub-subfamily.</text>
</comment>
<evidence type="ECO:0000256" key="3">
    <source>
        <dbReference type="ARBA" id="ARBA00004679"/>
    </source>
</evidence>
<dbReference type="Gene3D" id="3.10.180.10">
    <property type="entry name" value="2,3-Dihydroxybiphenyl 1,2-Dioxygenase, domain 1"/>
    <property type="match status" value="1"/>
</dbReference>
<keyword evidence="9 14" id="KW-0418">Kinase</keyword>
<dbReference type="AlphaFoldDB" id="A0A1E4SMM7"/>
<comment type="pathway">
    <text evidence="3 14 15">Carbohydrate degradation; glycolysis; D-glyceraldehyde 3-phosphate and glycerone phosphate from D-glucose: step 3/4.</text>
</comment>
<dbReference type="GO" id="GO:0061621">
    <property type="term" value="P:canonical glycolysis"/>
    <property type="evidence" value="ECO:0007669"/>
    <property type="project" value="TreeGrafter"/>
</dbReference>
<dbReference type="Proteomes" id="UP000094285">
    <property type="component" value="Unassembled WGS sequence"/>
</dbReference>
<dbReference type="GO" id="GO:0046872">
    <property type="term" value="F:metal ion binding"/>
    <property type="evidence" value="ECO:0007669"/>
    <property type="project" value="UniProtKB-KW"/>
</dbReference>
<keyword evidence="5 14" id="KW-0021">Allosteric enzyme</keyword>
<dbReference type="GO" id="GO:0007035">
    <property type="term" value="P:vacuolar acidification"/>
    <property type="evidence" value="ECO:0007669"/>
    <property type="project" value="EnsemblFungi"/>
</dbReference>
<protein>
    <recommendedName>
        <fullName evidence="14">ATP-dependent 6-phosphofructokinase</fullName>
        <shortName evidence="14">ATP-PFK</shortName>
        <shortName evidence="14">Phosphofructokinase</shortName>
        <ecNumber evidence="14">2.7.1.11</ecNumber>
    </recommendedName>
    <alternativeName>
        <fullName evidence="14">Phosphohexokinase</fullName>
    </alternativeName>
</protein>
<accession>A0A1E4SMM7</accession>
<dbReference type="PANTHER" id="PTHR13697:SF4">
    <property type="entry name" value="ATP-DEPENDENT 6-PHOSPHOFRUCTOKINASE"/>
    <property type="match status" value="1"/>
</dbReference>
<keyword evidence="7 14" id="KW-0479">Metal-binding</keyword>
<evidence type="ECO:0000256" key="13">
    <source>
        <dbReference type="ARBA" id="ARBA00048070"/>
    </source>
</evidence>
<evidence type="ECO:0000256" key="8">
    <source>
        <dbReference type="ARBA" id="ARBA00022741"/>
    </source>
</evidence>
<comment type="subcellular location">
    <subcellularLocation>
        <location evidence="2 14">Cytoplasm</location>
    </subcellularLocation>
</comment>
<evidence type="ECO:0000256" key="4">
    <source>
        <dbReference type="ARBA" id="ARBA00022490"/>
    </source>
</evidence>
<feature type="binding site" description="in other chain" evidence="14">
    <location>
        <begin position="900"/>
        <end position="903"/>
    </location>
    <ligand>
        <name>beta-D-fructose 2,6-bisphosphate</name>
        <dbReference type="ChEBI" id="CHEBI:58579"/>
        <note>allosteric activator; ligand shared between dimeric partners</note>
    </ligand>
</feature>
<feature type="region of interest" description="C-terminal regulatory PFK domain 2" evidence="14">
    <location>
        <begin position="635"/>
        <end position="1009"/>
    </location>
</feature>
<dbReference type="STRING" id="984487.A0A1E4SMM7"/>
<dbReference type="PANTHER" id="PTHR13697">
    <property type="entry name" value="PHOSPHOFRUCTOKINASE"/>
    <property type="match status" value="1"/>
</dbReference>
<dbReference type="PRINTS" id="PR00476">
    <property type="entry name" value="PHFRCTKINASE"/>
</dbReference>
<dbReference type="PROSITE" id="PS00433">
    <property type="entry name" value="PHOSPHOFRUCTOKINASE"/>
    <property type="match status" value="2"/>
</dbReference>
<feature type="binding site" description="in other chain" evidence="14">
    <location>
        <position position="981"/>
    </location>
    <ligand>
        <name>beta-D-fructose 2,6-bisphosphate</name>
        <dbReference type="ChEBI" id="CHEBI:58579"/>
        <note>allosteric activator; ligand shared between dimeric partners</note>
    </ligand>
</feature>
<evidence type="ECO:0000256" key="15">
    <source>
        <dbReference type="PIRNR" id="PIRNR000533"/>
    </source>
</evidence>
<dbReference type="OrthoDB" id="537915at2759"/>
<evidence type="ECO:0000256" key="14">
    <source>
        <dbReference type="HAMAP-Rule" id="MF_03184"/>
    </source>
</evidence>
<dbReference type="InterPro" id="IPR029068">
    <property type="entry name" value="Glyas_Bleomycin-R_OHBP_Dase"/>
</dbReference>
<organism evidence="17 18">
    <name type="scientific">Suhomyces tanzawaensis NRRL Y-17324</name>
    <dbReference type="NCBI Taxonomy" id="984487"/>
    <lineage>
        <taxon>Eukaryota</taxon>
        <taxon>Fungi</taxon>
        <taxon>Dikarya</taxon>
        <taxon>Ascomycota</taxon>
        <taxon>Saccharomycotina</taxon>
        <taxon>Pichiomycetes</taxon>
        <taxon>Debaryomycetaceae</taxon>
        <taxon>Suhomyces</taxon>
    </lineage>
</organism>
<feature type="domain" description="Phosphofructokinase" evidence="16">
    <location>
        <begin position="245"/>
        <end position="554"/>
    </location>
</feature>
<dbReference type="RefSeq" id="XP_020065867.1">
    <property type="nucleotide sequence ID" value="XM_020207341.1"/>
</dbReference>
<dbReference type="Gene3D" id="3.40.50.450">
    <property type="match status" value="2"/>
</dbReference>
<comment type="similarity">
    <text evidence="14">Belongs to the phosphofructokinase type A (PFKA) family. ATP-dependent PFK group I subfamily. Eukaryotic two domain clade 'E' sub-subfamily.</text>
</comment>
<dbReference type="InterPro" id="IPR009161">
    <property type="entry name" value="6-Pfructokinase_euk"/>
</dbReference>
<feature type="region of interest" description="Interdomain linker" evidence="14">
    <location>
        <begin position="621"/>
        <end position="634"/>
    </location>
</feature>
<feature type="binding site" description="in other chain" evidence="14">
    <location>
        <begin position="437"/>
        <end position="439"/>
    </location>
    <ligand>
        <name>substrate</name>
        <note>ligand shared between dimeric partners</note>
    </ligand>
</feature>
<feature type="binding site" evidence="14">
    <location>
        <position position="522"/>
    </location>
    <ligand>
        <name>substrate</name>
        <note>ligand shared between dimeric partners</note>
    </ligand>
</feature>
<evidence type="ECO:0000256" key="10">
    <source>
        <dbReference type="ARBA" id="ARBA00022840"/>
    </source>
</evidence>
<gene>
    <name evidence="17" type="ORF">CANTADRAFT_25161</name>
</gene>
<feature type="binding site" description="in other chain" evidence="14">
    <location>
        <position position="705"/>
    </location>
    <ligand>
        <name>beta-D-fructose 2,6-bisphosphate</name>
        <dbReference type="ChEBI" id="CHEBI:58579"/>
        <note>allosteric activator; ligand shared between dimeric partners</note>
    </ligand>
</feature>
<evidence type="ECO:0000256" key="2">
    <source>
        <dbReference type="ARBA" id="ARBA00004496"/>
    </source>
</evidence>
<dbReference type="EMBL" id="KV453910">
    <property type="protein sequence ID" value="ODV80745.1"/>
    <property type="molecule type" value="Genomic_DNA"/>
</dbReference>
<dbReference type="GO" id="GO:0003872">
    <property type="term" value="F:6-phosphofructokinase activity"/>
    <property type="evidence" value="ECO:0007669"/>
    <property type="project" value="UniProtKB-UniRule"/>
</dbReference>
<dbReference type="InterPro" id="IPR035966">
    <property type="entry name" value="PKF_sf"/>
</dbReference>
<keyword evidence="11 14" id="KW-0460">Magnesium</keyword>
<dbReference type="FunFam" id="3.40.50.460:FF:000007">
    <property type="entry name" value="ATP-dependent 6-phosphofructokinase"/>
    <property type="match status" value="1"/>
</dbReference>
<feature type="region of interest" description="N-terminal catalytic PFK domain 1" evidence="14">
    <location>
        <begin position="1"/>
        <end position="620"/>
    </location>
</feature>
<proteinExistence type="inferred from homology"/>
<comment type="activity regulation">
    <text evidence="14">Allosterically activated by ADP, AMP, or fructose 2,6-bisphosphate, and allosterically inhibited by ATP or citrate.</text>
</comment>
<comment type="catalytic activity">
    <reaction evidence="13 14 15">
        <text>beta-D-fructose 6-phosphate + ATP = beta-D-fructose 1,6-bisphosphate + ADP + H(+)</text>
        <dbReference type="Rhea" id="RHEA:16109"/>
        <dbReference type="ChEBI" id="CHEBI:15378"/>
        <dbReference type="ChEBI" id="CHEBI:30616"/>
        <dbReference type="ChEBI" id="CHEBI:32966"/>
        <dbReference type="ChEBI" id="CHEBI:57634"/>
        <dbReference type="ChEBI" id="CHEBI:456216"/>
        <dbReference type="EC" id="2.7.1.11"/>
    </reaction>
</comment>
<feature type="domain" description="Phosphofructokinase" evidence="16">
    <location>
        <begin position="635"/>
        <end position="926"/>
    </location>
</feature>
<dbReference type="GeneID" id="30981478"/>
<keyword evidence="4 14" id="KW-0963">Cytoplasm</keyword>
<dbReference type="GO" id="GO:0070095">
    <property type="term" value="F:fructose-6-phosphate binding"/>
    <property type="evidence" value="ECO:0007669"/>
    <property type="project" value="EnsemblFungi"/>
</dbReference>
<comment type="cofactor">
    <cofactor evidence="1 14">
        <name>Mg(2+)</name>
        <dbReference type="ChEBI" id="CHEBI:18420"/>
    </cofactor>
</comment>
<feature type="active site" description="Proton acceptor" evidence="14">
    <location>
        <position position="395"/>
    </location>
</feature>
<dbReference type="EC" id="2.7.1.11" evidence="14"/>
<dbReference type="GO" id="GO:0030388">
    <property type="term" value="P:fructose 1,6-bisphosphate metabolic process"/>
    <property type="evidence" value="ECO:0007669"/>
    <property type="project" value="TreeGrafter"/>
</dbReference>
<reference evidence="18" key="1">
    <citation type="submission" date="2016-05" db="EMBL/GenBank/DDBJ databases">
        <title>Comparative genomics of biotechnologically important yeasts.</title>
        <authorList>
            <consortium name="DOE Joint Genome Institute"/>
            <person name="Riley R."/>
            <person name="Haridas S."/>
            <person name="Wolfe K.H."/>
            <person name="Lopes M.R."/>
            <person name="Hittinger C.T."/>
            <person name="Goker M."/>
            <person name="Salamov A."/>
            <person name="Wisecaver J."/>
            <person name="Long T.M."/>
            <person name="Aerts A.L."/>
            <person name="Barry K."/>
            <person name="Choi C."/>
            <person name="Clum A."/>
            <person name="Coughlan A.Y."/>
            <person name="Deshpande S."/>
            <person name="Douglass A.P."/>
            <person name="Hanson S.J."/>
            <person name="Klenk H.-P."/>
            <person name="Labutti K."/>
            <person name="Lapidus A."/>
            <person name="Lindquist E."/>
            <person name="Lipzen A."/>
            <person name="Meier-Kolthoff J.P."/>
            <person name="Ohm R.A."/>
            <person name="Otillar R.P."/>
            <person name="Pangilinan J."/>
            <person name="Peng Y."/>
            <person name="Rokas A."/>
            <person name="Rosa C.A."/>
            <person name="Scheuner C."/>
            <person name="Sibirny A.A."/>
            <person name="Slot J.C."/>
            <person name="Stielow J.B."/>
            <person name="Sun H."/>
            <person name="Kurtzman C.P."/>
            <person name="Blackwell M."/>
            <person name="Grigoriev I.V."/>
            <person name="Jeffries T.W."/>
        </authorList>
    </citation>
    <scope>NUCLEOTIDE SEQUENCE [LARGE SCALE GENOMIC DNA]</scope>
    <source>
        <strain evidence="18">NRRL Y-17324</strain>
    </source>
</reference>
<evidence type="ECO:0000313" key="18">
    <source>
        <dbReference type="Proteomes" id="UP000094285"/>
    </source>
</evidence>
<evidence type="ECO:0000256" key="6">
    <source>
        <dbReference type="ARBA" id="ARBA00022679"/>
    </source>
</evidence>
<dbReference type="InterPro" id="IPR015912">
    <property type="entry name" value="Phosphofructokinase_CS"/>
</dbReference>
<evidence type="ECO:0000256" key="1">
    <source>
        <dbReference type="ARBA" id="ARBA00001946"/>
    </source>
</evidence>
<feature type="binding site" evidence="14">
    <location>
        <position position="253"/>
    </location>
    <ligand>
        <name>ATP</name>
        <dbReference type="ChEBI" id="CHEBI:30616"/>
    </ligand>
</feature>
<evidence type="ECO:0000256" key="11">
    <source>
        <dbReference type="ARBA" id="ARBA00022842"/>
    </source>
</evidence>
<keyword evidence="8 14" id="KW-0547">Nucleotide-binding</keyword>
<dbReference type="InterPro" id="IPR022953">
    <property type="entry name" value="ATP_PFK"/>
</dbReference>
<dbReference type="FunFam" id="3.40.50.460:FF:000008">
    <property type="entry name" value="ATP-dependent 6-phosphofructokinase"/>
    <property type="match status" value="1"/>
</dbReference>
<feature type="binding site" evidence="14">
    <location>
        <begin position="317"/>
        <end position="318"/>
    </location>
    <ligand>
        <name>ATP</name>
        <dbReference type="ChEBI" id="CHEBI:30616"/>
    </ligand>
</feature>
<feature type="binding site" evidence="14">
    <location>
        <position position="801"/>
    </location>
    <ligand>
        <name>beta-D-fructose 2,6-bisphosphate</name>
        <dbReference type="ChEBI" id="CHEBI:58579"/>
        <note>allosteric activator; ligand shared between dimeric partners</note>
    </ligand>
</feature>
<keyword evidence="10 14" id="KW-0067">ATP-binding</keyword>
<evidence type="ECO:0000256" key="5">
    <source>
        <dbReference type="ARBA" id="ARBA00022533"/>
    </source>
</evidence>
<dbReference type="GO" id="GO:0070072">
    <property type="term" value="P:vacuolar proton-transporting V-type ATPase complex assembly"/>
    <property type="evidence" value="ECO:0007669"/>
    <property type="project" value="EnsemblFungi"/>
</dbReference>
<evidence type="ECO:0000313" key="17">
    <source>
        <dbReference type="EMBL" id="ODV80745.1"/>
    </source>
</evidence>
<feature type="binding site" description="in other chain" evidence="14">
    <location>
        <position position="494"/>
    </location>
    <ligand>
        <name>substrate</name>
        <note>ligand shared between dimeric partners</note>
    </ligand>
</feature>
<evidence type="ECO:0000256" key="7">
    <source>
        <dbReference type="ARBA" id="ARBA00022723"/>
    </source>
</evidence>
<dbReference type="Gene3D" id="3.40.50.460">
    <property type="entry name" value="Phosphofructokinase domain"/>
    <property type="match status" value="2"/>
</dbReference>
<dbReference type="UniPathway" id="UPA00109">
    <property type="reaction ID" value="UER00182"/>
</dbReference>
<comment type="subunit">
    <text evidence="14">Homotetramer.</text>
</comment>
<dbReference type="Pfam" id="PF00365">
    <property type="entry name" value="PFK"/>
    <property type="match status" value="2"/>
</dbReference>
<dbReference type="GO" id="GO:0016208">
    <property type="term" value="F:AMP binding"/>
    <property type="evidence" value="ECO:0007669"/>
    <property type="project" value="TreeGrafter"/>
</dbReference>
<dbReference type="GO" id="GO:0005739">
    <property type="term" value="C:mitochondrion"/>
    <property type="evidence" value="ECO:0007669"/>
    <property type="project" value="EnsemblFungi"/>
</dbReference>
<dbReference type="GO" id="GO:0005945">
    <property type="term" value="C:6-phosphofructokinase complex"/>
    <property type="evidence" value="ECO:0007669"/>
    <property type="project" value="EnsemblFungi"/>
</dbReference>
<evidence type="ECO:0000259" key="16">
    <source>
        <dbReference type="Pfam" id="PF00365"/>
    </source>
</evidence>
<evidence type="ECO:0000256" key="9">
    <source>
        <dbReference type="ARBA" id="ARBA00022777"/>
    </source>
</evidence>
<dbReference type="GO" id="GO:0003729">
    <property type="term" value="F:mRNA binding"/>
    <property type="evidence" value="ECO:0007669"/>
    <property type="project" value="EnsemblFungi"/>
</dbReference>
<dbReference type="PIRSF" id="PIRSF000533">
    <property type="entry name" value="ATP_PFK_euk"/>
    <property type="match status" value="1"/>
</dbReference>
<name>A0A1E4SMM7_9ASCO</name>
<comment type="caution">
    <text evidence="14">Lacks conserved residue(s) required for the propagation of feature annotation.</text>
</comment>
<feature type="binding site" evidence="14">
    <location>
        <begin position="347"/>
        <end position="350"/>
    </location>
    <ligand>
        <name>ATP</name>
        <dbReference type="ChEBI" id="CHEBI:30616"/>
    </ligand>
</feature>
<dbReference type="HAMAP" id="MF_03184">
    <property type="entry name" value="Phosphofructokinase_I_E"/>
    <property type="match status" value="1"/>
</dbReference>
<dbReference type="GO" id="GO:0006002">
    <property type="term" value="P:fructose 6-phosphate metabolic process"/>
    <property type="evidence" value="ECO:0007669"/>
    <property type="project" value="EnsemblFungi"/>
</dbReference>
<dbReference type="GO" id="GO:0042802">
    <property type="term" value="F:identical protein binding"/>
    <property type="evidence" value="ECO:0007669"/>
    <property type="project" value="TreeGrafter"/>
</dbReference>
<feature type="binding site" description="in other chain" evidence="14">
    <location>
        <begin position="808"/>
        <end position="810"/>
    </location>
    <ligand>
        <name>beta-D-fructose 2,6-bisphosphate</name>
        <dbReference type="ChEBI" id="CHEBI:58579"/>
        <note>allosteric activator; ligand shared between dimeric partners</note>
    </ligand>
</feature>
<keyword evidence="12 14" id="KW-0324">Glycolysis</keyword>
<feature type="binding site" description="in other chain" evidence="14">
    <location>
        <begin position="528"/>
        <end position="531"/>
    </location>
    <ligand>
        <name>substrate</name>
        <note>ligand shared between dimeric partners</note>
    </ligand>
</feature>
<dbReference type="GO" id="GO:0048029">
    <property type="term" value="F:monosaccharide binding"/>
    <property type="evidence" value="ECO:0007669"/>
    <property type="project" value="TreeGrafter"/>
</dbReference>
<feature type="binding site" evidence="14">
    <location>
        <position position="348"/>
    </location>
    <ligand>
        <name>Mg(2+)</name>
        <dbReference type="ChEBI" id="CHEBI:18420"/>
        <note>catalytic</note>
    </ligand>
</feature>
<dbReference type="InterPro" id="IPR000023">
    <property type="entry name" value="Phosphofructokinase_dom"/>
</dbReference>
<feature type="binding site" description="in other chain" evidence="14">
    <location>
        <begin position="763"/>
        <end position="767"/>
    </location>
    <ligand>
        <name>beta-D-fructose 2,6-bisphosphate</name>
        <dbReference type="ChEBI" id="CHEBI:58579"/>
        <note>allosteric activator; ligand shared between dimeric partners</note>
    </ligand>
</feature>
<dbReference type="NCBIfam" id="TIGR02478">
    <property type="entry name" value="6PF1K_euk"/>
    <property type="match status" value="1"/>
</dbReference>